<dbReference type="RefSeq" id="XP_007313262.1">
    <property type="nucleotide sequence ID" value="XM_007313200.1"/>
</dbReference>
<reference evidence="1" key="1">
    <citation type="submission" date="2011-04" db="EMBL/GenBank/DDBJ databases">
        <title>Evolution of plant cell wall degrading machinery underlies the functional diversity of forest fungi.</title>
        <authorList>
            <consortium name="US DOE Joint Genome Institute (JGI-PGF)"/>
            <person name="Eastwood D.C."/>
            <person name="Floudas D."/>
            <person name="Binder M."/>
            <person name="Majcherczyk A."/>
            <person name="Schneider P."/>
            <person name="Aerts A."/>
            <person name="Asiegbu F.O."/>
            <person name="Baker S.E."/>
            <person name="Barry K."/>
            <person name="Bendiksby M."/>
            <person name="Blumentritt M."/>
            <person name="Coutinho P.M."/>
            <person name="Cullen D."/>
            <person name="Cullen D."/>
            <person name="Gathman A."/>
            <person name="Goodell B."/>
            <person name="Henrissat B."/>
            <person name="Ihrmark K."/>
            <person name="Kauserud H."/>
            <person name="Kohler A."/>
            <person name="LaButti K."/>
            <person name="Lapidus A."/>
            <person name="Lavin J.L."/>
            <person name="Lee Y.-H."/>
            <person name="Lindquist E."/>
            <person name="Lilly W."/>
            <person name="Lucas S."/>
            <person name="Morin E."/>
            <person name="Murat C."/>
            <person name="Oguiza J.A."/>
            <person name="Park J."/>
            <person name="Pisabarro A.G."/>
            <person name="Riley R."/>
            <person name="Rosling A."/>
            <person name="Salamov A."/>
            <person name="Schmidt O."/>
            <person name="Schmutz J."/>
            <person name="Skrede I."/>
            <person name="Stenlid J."/>
            <person name="Wiebenga A."/>
            <person name="Xie X."/>
            <person name="Kues U."/>
            <person name="Hibbett D.S."/>
            <person name="Hoffmeister D."/>
            <person name="Hogberg N."/>
            <person name="Martin F."/>
            <person name="Grigoriev I.V."/>
            <person name="Watkinson S.C."/>
        </authorList>
    </citation>
    <scope>NUCLEOTIDE SEQUENCE</scope>
    <source>
        <strain evidence="1">S7.9</strain>
    </source>
</reference>
<proteinExistence type="predicted"/>
<gene>
    <name evidence="1" type="ORF">SERLADRAFT_433030</name>
</gene>
<protein>
    <submittedName>
        <fullName evidence="1">Uncharacterized protein</fullName>
    </submittedName>
</protein>
<dbReference type="GeneID" id="18814103"/>
<dbReference type="Proteomes" id="UP000008064">
    <property type="component" value="Unassembled WGS sequence"/>
</dbReference>
<dbReference type="HOGENOM" id="CLU_1741681_0_0_1"/>
<accession>F8NIY7</accession>
<dbReference type="KEGG" id="sla:SERLADRAFT_433030"/>
<dbReference type="EMBL" id="GL945429">
    <property type="protein sequence ID" value="EGO29020.1"/>
    <property type="molecule type" value="Genomic_DNA"/>
</dbReference>
<sequence length="150" mass="16995">MSSPMDHPYAKLNLTCVWLETMVYGANHEQNDEAGFELFNKVQPNWQNVKIWEAWGKYAQSQFADIDGSVPKESLSSKQKEKIKLSLDNNGYPILVYQDLSSPATFSDLQVIIRSFLMTHYQISNGNAKASVPWTSLAERQGDYIDLSKG</sequence>
<dbReference type="AlphaFoldDB" id="F8NIY7"/>
<name>F8NIY7_SERL9</name>
<organism>
    <name type="scientific">Serpula lacrymans var. lacrymans (strain S7.9)</name>
    <name type="common">Dry rot fungus</name>
    <dbReference type="NCBI Taxonomy" id="578457"/>
    <lineage>
        <taxon>Eukaryota</taxon>
        <taxon>Fungi</taxon>
        <taxon>Dikarya</taxon>
        <taxon>Basidiomycota</taxon>
        <taxon>Agaricomycotina</taxon>
        <taxon>Agaricomycetes</taxon>
        <taxon>Agaricomycetidae</taxon>
        <taxon>Boletales</taxon>
        <taxon>Coniophorineae</taxon>
        <taxon>Serpulaceae</taxon>
        <taxon>Serpula</taxon>
    </lineage>
</organism>
<evidence type="ECO:0000313" key="1">
    <source>
        <dbReference type="EMBL" id="EGO29020.1"/>
    </source>
</evidence>
<dbReference type="OrthoDB" id="3254927at2759"/>